<dbReference type="EMBL" id="CM037159">
    <property type="protein sequence ID" value="KAH7865551.1"/>
    <property type="molecule type" value="Genomic_DNA"/>
</dbReference>
<sequence>MSIGYEGDESVTQVDVLVYDPAIGALSPRWRLSDDSSHPEEWYSESTKELFDQEKSVTISATALLLRSSLHRKDNSSEHFLLLGDRIVNGDAKWGSSTPQFGEISFIGGYWEWLEDVLARNKGTLTDAKIYDAVFASLFTYDRNTNLIRSFCEHWCPSTNSLHVPIGEVSISLWDMRLIGGLSADGIFYDEVVPSARELNGSDKRGAPLLPSSCKYLFLAYHQIYCASGTSNVTTREWVKFWFKAPSRYKEPPHRVQKKRSGEPRTSNNPTGFISAPNPRSRDGEKVFDDLGIEKNMREETNLAAFLSCWLCVFVLPNKEVGQIRPSVFKVASMMARGERFSLAVPVLASIYHGLREITSSPSPSKCDATFPIHYLYGWLGQYYDSYFLPSSLKFKCSALMVRLAGEKKAKHFTAQEACDLLKSISPSDLSVLALNKPKQLTISDNGVQSDSWSNYLISLRSSFLTLRRGGERIIEPYSPHRFARQFQYCQDIPGKLKEELSTGSLEKIFQLWKSCTRLGTNAEFTIPLQTSKGLATKQYVEWWNQSSSQFCKDKLPSAKMSSPRGAPKGNHIITIRSVKSKVAKDITPPHSKPREKEPRKAATQEGKKDTTVKEKAHLVIPASKPKPITIKPSRPKGESKKRIDIAISEESSSDKGERHWKRLKKAEVTVSDLQNLNFDLEGVLDDLPDTSNHLEVLGERLGNQFASDDSLGSVDGPNSFDLLSKQKAIADETSCQVAIEEAPSKFAMPMKELRQSLAKSSGPAPSMVTVFRGEDVISECQRAYVSTLWTKLAYKIGKQSFDRLNPIEDEAKKLFEEMRKVDAMDISPLERIIESFFKNIRAYNSARSASTEVHKDTCASQLADASQRLSHAELNESEQVKITQLHQCEFETLEAKEAQLKKELESISIKRKEMEKLLLIDEEKLSKLRVDVSSLKDEISTIENAATQSDEDTQKLEKMKTYIEASQKELADFKLF</sequence>
<protein>
    <submittedName>
        <fullName evidence="1">Uncharacterized protein</fullName>
    </submittedName>
</protein>
<name>A0ACB7ZIY3_9ERIC</name>
<keyword evidence="2" id="KW-1185">Reference proteome</keyword>
<organism evidence="1 2">
    <name type="scientific">Vaccinium darrowii</name>
    <dbReference type="NCBI Taxonomy" id="229202"/>
    <lineage>
        <taxon>Eukaryota</taxon>
        <taxon>Viridiplantae</taxon>
        <taxon>Streptophyta</taxon>
        <taxon>Embryophyta</taxon>
        <taxon>Tracheophyta</taxon>
        <taxon>Spermatophyta</taxon>
        <taxon>Magnoliopsida</taxon>
        <taxon>eudicotyledons</taxon>
        <taxon>Gunneridae</taxon>
        <taxon>Pentapetalae</taxon>
        <taxon>asterids</taxon>
        <taxon>Ericales</taxon>
        <taxon>Ericaceae</taxon>
        <taxon>Vaccinioideae</taxon>
        <taxon>Vaccinieae</taxon>
        <taxon>Vaccinium</taxon>
    </lineage>
</organism>
<evidence type="ECO:0000313" key="1">
    <source>
        <dbReference type="EMBL" id="KAH7865551.1"/>
    </source>
</evidence>
<reference evidence="1 2" key="1">
    <citation type="journal article" date="2021" name="Hortic Res">
        <title>High-quality reference genome and annotation aids understanding of berry development for evergreen blueberry (Vaccinium darrowii).</title>
        <authorList>
            <person name="Yu J."/>
            <person name="Hulse-Kemp A.M."/>
            <person name="Babiker E."/>
            <person name="Staton M."/>
        </authorList>
    </citation>
    <scope>NUCLEOTIDE SEQUENCE [LARGE SCALE GENOMIC DNA]</scope>
    <source>
        <strain evidence="2">cv. NJ 8807/NJ 8810</strain>
        <tissue evidence="1">Young leaf</tissue>
    </source>
</reference>
<accession>A0ACB7ZIY3</accession>
<gene>
    <name evidence="1" type="ORF">Vadar_008131</name>
</gene>
<comment type="caution">
    <text evidence="1">The sequence shown here is derived from an EMBL/GenBank/DDBJ whole genome shotgun (WGS) entry which is preliminary data.</text>
</comment>
<dbReference type="Proteomes" id="UP000828048">
    <property type="component" value="Chromosome 9"/>
</dbReference>
<proteinExistence type="predicted"/>
<evidence type="ECO:0000313" key="2">
    <source>
        <dbReference type="Proteomes" id="UP000828048"/>
    </source>
</evidence>